<evidence type="ECO:0000313" key="1">
    <source>
        <dbReference type="EMBL" id="WVZ03941.1"/>
    </source>
</evidence>
<organism evidence="1 2">
    <name type="scientific">Vigna mungo</name>
    <name type="common">Black gram</name>
    <name type="synonym">Phaseolus mungo</name>
    <dbReference type="NCBI Taxonomy" id="3915"/>
    <lineage>
        <taxon>Eukaryota</taxon>
        <taxon>Viridiplantae</taxon>
        <taxon>Streptophyta</taxon>
        <taxon>Embryophyta</taxon>
        <taxon>Tracheophyta</taxon>
        <taxon>Spermatophyta</taxon>
        <taxon>Magnoliopsida</taxon>
        <taxon>eudicotyledons</taxon>
        <taxon>Gunneridae</taxon>
        <taxon>Pentapetalae</taxon>
        <taxon>rosids</taxon>
        <taxon>fabids</taxon>
        <taxon>Fabales</taxon>
        <taxon>Fabaceae</taxon>
        <taxon>Papilionoideae</taxon>
        <taxon>50 kb inversion clade</taxon>
        <taxon>NPAAA clade</taxon>
        <taxon>indigoferoid/millettioid clade</taxon>
        <taxon>Phaseoleae</taxon>
        <taxon>Vigna</taxon>
    </lineage>
</organism>
<name>A0AAQ3N7C6_VIGMU</name>
<keyword evidence="2" id="KW-1185">Reference proteome</keyword>
<sequence length="131" mass="15154">MSEFGENWCEEISKVFEANSTVLDRWSVDVKCQEELYNLQSESLFQQNLFDYPPTQHNANMSNVESVLIPLPKNLSNTQIGENWCEEISKAFEANSTVLDRWSVDVKCQEEPYNLQSESLPQQNLLDYPPT</sequence>
<reference evidence="1 2" key="1">
    <citation type="journal article" date="2023" name="Life. Sci Alliance">
        <title>Evolutionary insights into 3D genome organization and epigenetic landscape of Vigna mungo.</title>
        <authorList>
            <person name="Junaid A."/>
            <person name="Singh B."/>
            <person name="Bhatia S."/>
        </authorList>
    </citation>
    <scope>NUCLEOTIDE SEQUENCE [LARGE SCALE GENOMIC DNA]</scope>
    <source>
        <strain evidence="1">Urdbean</strain>
    </source>
</reference>
<gene>
    <name evidence="1" type="ORF">V8G54_024747</name>
</gene>
<dbReference type="EMBL" id="CP144694">
    <property type="protein sequence ID" value="WVZ03941.1"/>
    <property type="molecule type" value="Genomic_DNA"/>
</dbReference>
<protein>
    <submittedName>
        <fullName evidence="1">Uncharacterized protein</fullName>
    </submittedName>
</protein>
<dbReference type="Proteomes" id="UP001374535">
    <property type="component" value="Chromosome 7"/>
</dbReference>
<accession>A0AAQ3N7C6</accession>
<evidence type="ECO:0000313" key="2">
    <source>
        <dbReference type="Proteomes" id="UP001374535"/>
    </source>
</evidence>
<proteinExistence type="predicted"/>
<dbReference type="AlphaFoldDB" id="A0AAQ3N7C6"/>